<protein>
    <recommendedName>
        <fullName evidence="3">Phage tail protein</fullName>
    </recommendedName>
</protein>
<name>A0A9X1LZM5_9MICO</name>
<dbReference type="RefSeq" id="WP_229386113.1">
    <property type="nucleotide sequence ID" value="NZ_JAGTTN010000009.1"/>
</dbReference>
<comment type="caution">
    <text evidence="1">The sequence shown here is derived from an EMBL/GenBank/DDBJ whole genome shotgun (WGS) entry which is preliminary data.</text>
</comment>
<evidence type="ECO:0000313" key="2">
    <source>
        <dbReference type="Proteomes" id="UP001139354"/>
    </source>
</evidence>
<sequence>MAVLSEHRTKITLDLDPPVQLEVNTQQLTMDLEWVPFIQATLSCALGDGAIADVDPLADDIWATLTVRKLLGRVDRLGDLTRKYRGKTLGDVTAEFAGGTLTDVTLAVYHDYAEPGHPMRSQDRDFRLMLRDQTVDRKAGTVALSLASGEARLFDDAWTAAEYTIPGATIRDCLEWVLARSGFTLTTVAGEAPVLPSFVLGDTRIWQPGQTAWEVLQQMARSRNYLMYCDEDGHFHANYSRGTPYTRTLRSAGASRSVVNAVEKRSRDDGWYTAVQVVFTRAGVTTRGFATTPGEPVKIYTRTYPAEWGAPSDPDALAENIRQQIVGRARSLELLAVSDYALTPGDGAVFISPRGSLAGKCSAVQWNWPADEMSVRMREVA</sequence>
<dbReference type="EMBL" id="JAGTTN010000009">
    <property type="protein sequence ID" value="MCC2034115.1"/>
    <property type="molecule type" value="Genomic_DNA"/>
</dbReference>
<proteinExistence type="predicted"/>
<dbReference type="Gene3D" id="3.55.50.10">
    <property type="entry name" value="Baseplate protein-like domains"/>
    <property type="match status" value="1"/>
</dbReference>
<dbReference type="SUPFAM" id="SSF69279">
    <property type="entry name" value="Phage tail proteins"/>
    <property type="match status" value="1"/>
</dbReference>
<organism evidence="1 2">
    <name type="scientific">Microbacterium allomyrinae</name>
    <dbReference type="NCBI Taxonomy" id="2830666"/>
    <lineage>
        <taxon>Bacteria</taxon>
        <taxon>Bacillati</taxon>
        <taxon>Actinomycetota</taxon>
        <taxon>Actinomycetes</taxon>
        <taxon>Micrococcales</taxon>
        <taxon>Microbacteriaceae</taxon>
        <taxon>Microbacterium</taxon>
    </lineage>
</organism>
<reference evidence="1" key="1">
    <citation type="submission" date="2021-04" db="EMBL/GenBank/DDBJ databases">
        <title>Microbacterium tenobrionis sp. nov. and Microbacterium allomyrinae sp. nov., isolated from larvae of Tenobrio molitor and Allomyrina dichotoma, respectively.</title>
        <authorList>
            <person name="Lee S.D."/>
        </authorList>
    </citation>
    <scope>NUCLEOTIDE SEQUENCE</scope>
    <source>
        <strain evidence="1">BWT-G7</strain>
    </source>
</reference>
<dbReference type="AlphaFoldDB" id="A0A9X1LZM5"/>
<accession>A0A9X1LZM5</accession>
<gene>
    <name evidence="1" type="ORF">KEC57_18155</name>
</gene>
<evidence type="ECO:0008006" key="3">
    <source>
        <dbReference type="Google" id="ProtNLM"/>
    </source>
</evidence>
<dbReference type="Proteomes" id="UP001139354">
    <property type="component" value="Unassembled WGS sequence"/>
</dbReference>
<keyword evidence="2" id="KW-1185">Reference proteome</keyword>
<evidence type="ECO:0000313" key="1">
    <source>
        <dbReference type="EMBL" id="MCC2034115.1"/>
    </source>
</evidence>